<evidence type="ECO:0000256" key="7">
    <source>
        <dbReference type="RuleBase" id="RU363032"/>
    </source>
</evidence>
<feature type="region of interest" description="Disordered" evidence="8">
    <location>
        <begin position="1"/>
        <end position="30"/>
    </location>
</feature>
<feature type="transmembrane region" description="Helical" evidence="7">
    <location>
        <begin position="108"/>
        <end position="127"/>
    </location>
</feature>
<dbReference type="OrthoDB" id="3173654at2"/>
<organism evidence="10 13">
    <name type="scientific">Corynebacterium otitidis ATCC 51513</name>
    <dbReference type="NCBI Taxonomy" id="883169"/>
    <lineage>
        <taxon>Bacteria</taxon>
        <taxon>Bacillati</taxon>
        <taxon>Actinomycetota</taxon>
        <taxon>Actinomycetes</taxon>
        <taxon>Mycobacteriales</taxon>
        <taxon>Corynebacteriaceae</taxon>
        <taxon>Corynebacterium</taxon>
    </lineage>
</organism>
<feature type="compositionally biased region" description="Basic and acidic residues" evidence="8">
    <location>
        <begin position="1"/>
        <end position="10"/>
    </location>
</feature>
<dbReference type="GO" id="GO:0055085">
    <property type="term" value="P:transmembrane transport"/>
    <property type="evidence" value="ECO:0007669"/>
    <property type="project" value="InterPro"/>
</dbReference>
<dbReference type="InterPro" id="IPR035906">
    <property type="entry name" value="MetI-like_sf"/>
</dbReference>
<keyword evidence="5 7" id="KW-1133">Transmembrane helix</keyword>
<feature type="transmembrane region" description="Helical" evidence="7">
    <location>
        <begin position="139"/>
        <end position="161"/>
    </location>
</feature>
<dbReference type="Gene3D" id="1.10.3720.10">
    <property type="entry name" value="MetI-like"/>
    <property type="match status" value="1"/>
</dbReference>
<dbReference type="PROSITE" id="PS50928">
    <property type="entry name" value="ABC_TM1"/>
    <property type="match status" value="1"/>
</dbReference>
<dbReference type="EMBL" id="AHAE01000056">
    <property type="protein sequence ID" value="EJZ81845.1"/>
    <property type="molecule type" value="Genomic_DNA"/>
</dbReference>
<evidence type="ECO:0000256" key="1">
    <source>
        <dbReference type="ARBA" id="ARBA00004651"/>
    </source>
</evidence>
<dbReference type="eggNOG" id="COG0600">
    <property type="taxonomic scope" value="Bacteria"/>
</dbReference>
<evidence type="ECO:0000313" key="11">
    <source>
        <dbReference type="EMBL" id="EJZ81845.1"/>
    </source>
</evidence>
<protein>
    <submittedName>
        <fullName evidence="10">Taurine transport system permease protein tauC</fullName>
    </submittedName>
</protein>
<dbReference type="RefSeq" id="WP_004601110.1">
    <property type="nucleotide sequence ID" value="NZ_HF541867.1"/>
</dbReference>
<evidence type="ECO:0000259" key="9">
    <source>
        <dbReference type="PROSITE" id="PS50928"/>
    </source>
</evidence>
<feature type="transmembrane region" description="Helical" evidence="7">
    <location>
        <begin position="262"/>
        <end position="284"/>
    </location>
</feature>
<evidence type="ECO:0000256" key="5">
    <source>
        <dbReference type="ARBA" id="ARBA00022989"/>
    </source>
</evidence>
<proteinExistence type="inferred from homology"/>
<comment type="similarity">
    <text evidence="7">Belongs to the binding-protein-dependent transport system permease family.</text>
</comment>
<evidence type="ECO:0000313" key="13">
    <source>
        <dbReference type="Proteomes" id="UP000011016"/>
    </source>
</evidence>
<feature type="domain" description="ABC transmembrane type-1" evidence="9">
    <location>
        <begin position="101"/>
        <end position="281"/>
    </location>
</feature>
<dbReference type="PATRIC" id="fig|883169.3.peg.1176"/>
<feature type="transmembrane region" description="Helical" evidence="7">
    <location>
        <begin position="167"/>
        <end position="190"/>
    </location>
</feature>
<evidence type="ECO:0000256" key="3">
    <source>
        <dbReference type="ARBA" id="ARBA00022475"/>
    </source>
</evidence>
<dbReference type="PANTHER" id="PTHR30151:SF25">
    <property type="entry name" value="TAURINE TRANSPORT SYSTEM PERMEASE PROTEIN TAUC"/>
    <property type="match status" value="1"/>
</dbReference>
<keyword evidence="2 7" id="KW-0813">Transport</keyword>
<evidence type="ECO:0000256" key="8">
    <source>
        <dbReference type="SAM" id="MobiDB-lite"/>
    </source>
</evidence>
<dbReference type="GO" id="GO:0010438">
    <property type="term" value="P:cellular response to sulfur starvation"/>
    <property type="evidence" value="ECO:0007669"/>
    <property type="project" value="TreeGrafter"/>
</dbReference>
<dbReference type="PANTHER" id="PTHR30151">
    <property type="entry name" value="ALKANE SULFONATE ABC TRANSPORTER-RELATED, MEMBRANE SUBUNIT"/>
    <property type="match status" value="1"/>
</dbReference>
<keyword evidence="12" id="KW-1185">Reference proteome</keyword>
<dbReference type="Pfam" id="PF00528">
    <property type="entry name" value="BPD_transp_1"/>
    <property type="match status" value="1"/>
</dbReference>
<dbReference type="InterPro" id="IPR000515">
    <property type="entry name" value="MetI-like"/>
</dbReference>
<dbReference type="AlphaFoldDB" id="I7KJN3"/>
<evidence type="ECO:0000256" key="2">
    <source>
        <dbReference type="ARBA" id="ARBA00022448"/>
    </source>
</evidence>
<evidence type="ECO:0000256" key="6">
    <source>
        <dbReference type="ARBA" id="ARBA00023136"/>
    </source>
</evidence>
<accession>I7KJN3</accession>
<comment type="subcellular location">
    <subcellularLocation>
        <location evidence="1 7">Cell membrane</location>
        <topology evidence="1 7">Multi-pass membrane protein</topology>
    </subcellularLocation>
</comment>
<dbReference type="Proteomes" id="UP000011016">
    <property type="component" value="Unassembled WGS sequence"/>
</dbReference>
<evidence type="ECO:0000256" key="4">
    <source>
        <dbReference type="ARBA" id="ARBA00022692"/>
    </source>
</evidence>
<keyword evidence="6 7" id="KW-0472">Membrane</keyword>
<gene>
    <name evidence="10" type="ORF">BN46_1002</name>
    <name evidence="11" type="ORF">HMPREF9719_01220</name>
</gene>
<dbReference type="SUPFAM" id="SSF161098">
    <property type="entry name" value="MetI-like"/>
    <property type="match status" value="1"/>
</dbReference>
<feature type="transmembrane region" description="Helical" evidence="7">
    <location>
        <begin position="34"/>
        <end position="53"/>
    </location>
</feature>
<reference evidence="10 13" key="1">
    <citation type="journal article" date="2012" name="J. Bacteriol.">
        <title>Draft Genome Sequence of Turicella otitidis ATCC 51513, Isolated from Middle Ear Fluid from a Child with Otitis Media.</title>
        <authorList>
            <person name="Brinkrolf K."/>
            <person name="Schneider J."/>
            <person name="Knecht M."/>
            <person name="Ruckert C."/>
            <person name="Tauch A."/>
        </authorList>
    </citation>
    <scope>NUCLEOTIDE SEQUENCE [LARGE SCALE GENOMIC DNA]</scope>
    <source>
        <strain evidence="10 13">ATCC 51513</strain>
    </source>
</reference>
<dbReference type="Proteomes" id="UP000006078">
    <property type="component" value="Unassembled WGS sequence"/>
</dbReference>
<comment type="caution">
    <text evidence="10">The sequence shown here is derived from an EMBL/GenBank/DDBJ whole genome shotgun (WGS) entry which is preliminary data.</text>
</comment>
<sequence>MTTQELDRRRPAGRTAKRSPGPGQGRGPRRSKGWLRLIQVAVFAAIVAAWWLVTELTDVSPVVLPSPYDVGRELVTTNLCTEQANGQVGCGVQGYFLWQHLLATLERIGVGLIAGTILGVLLGWALGSNPTVRRVVEPSLSFLRALPPLGYIGLLIVWFGIGDTSKVVLLFLAVFPTVTVSTISGVIGVPNDWTLAARTLGASRGQIFQRILIPAALPEIINGVRLATALAWSAIVAAEMNDGIPGIGGLAFVSGTQLNTSLTIACIVVIGLVALVIDHALLYTERRFAPWRRKG</sequence>
<dbReference type="CDD" id="cd06261">
    <property type="entry name" value="TM_PBP2"/>
    <property type="match status" value="1"/>
</dbReference>
<dbReference type="EMBL" id="CAJZ01000139">
    <property type="protein sequence ID" value="CCI83730.1"/>
    <property type="molecule type" value="Genomic_DNA"/>
</dbReference>
<dbReference type="STRING" id="29321.AAV33_02475"/>
<dbReference type="HOGENOM" id="CLU_046113_1_0_11"/>
<evidence type="ECO:0000313" key="10">
    <source>
        <dbReference type="EMBL" id="CCI83730.1"/>
    </source>
</evidence>
<reference evidence="11 12" key="2">
    <citation type="submission" date="2012-08" db="EMBL/GenBank/DDBJ databases">
        <title>The Genome Sequence of Turicella otitidis ATCC 51513.</title>
        <authorList>
            <consortium name="The Broad Institute Genome Sequencing Platform"/>
            <person name="Earl A."/>
            <person name="Ward D."/>
            <person name="Feldgarden M."/>
            <person name="Gevers D."/>
            <person name="Huys G."/>
            <person name="Walker B."/>
            <person name="Young S.K."/>
            <person name="Zeng Q."/>
            <person name="Gargeya S."/>
            <person name="Fitzgerald M."/>
            <person name="Haas B."/>
            <person name="Abouelleil A."/>
            <person name="Alvarado L."/>
            <person name="Arachchi H.M."/>
            <person name="Berlin A.M."/>
            <person name="Chapman S.B."/>
            <person name="Goldberg J."/>
            <person name="Griggs A."/>
            <person name="Gujja S."/>
            <person name="Hansen M."/>
            <person name="Howarth C."/>
            <person name="Imamovic A."/>
            <person name="Larimer J."/>
            <person name="McCowen C."/>
            <person name="Montmayeur A."/>
            <person name="Murphy C."/>
            <person name="Neiman D."/>
            <person name="Pearson M."/>
            <person name="Priest M."/>
            <person name="Roberts A."/>
            <person name="Saif S."/>
            <person name="Shea T."/>
            <person name="Sisk P."/>
            <person name="Sykes S."/>
            <person name="Wortman J."/>
            <person name="Nusbaum C."/>
            <person name="Birren B."/>
        </authorList>
    </citation>
    <scope>NUCLEOTIDE SEQUENCE [LARGE SCALE GENOMIC DNA]</scope>
    <source>
        <strain evidence="11 12">ATCC 51513</strain>
    </source>
</reference>
<evidence type="ECO:0000313" key="12">
    <source>
        <dbReference type="Proteomes" id="UP000006078"/>
    </source>
</evidence>
<name>I7KJN3_9CORY</name>
<dbReference type="GO" id="GO:0005886">
    <property type="term" value="C:plasma membrane"/>
    <property type="evidence" value="ECO:0007669"/>
    <property type="project" value="UniProtKB-SubCell"/>
</dbReference>
<keyword evidence="3" id="KW-1003">Cell membrane</keyword>
<keyword evidence="4 7" id="KW-0812">Transmembrane</keyword>